<sequence>LSADVTGVAATWQQLLPYGFGVMINGTWMHSNANFNDYSTLSNQFALTGVGSSANGTLFYQKGKWQARVTVNWQAKQLLLIGQEQGGGAFGNEPVYQAPYTQLDYAMNYQVDKYLNVYFNANNLLNSIYHTYGRFPNQTLNLIEYGRSLSFGVRAKF</sequence>
<dbReference type="EMBL" id="AUZZ01001035">
    <property type="protein sequence ID" value="EQD65890.1"/>
    <property type="molecule type" value="Genomic_DNA"/>
</dbReference>
<evidence type="ECO:0000256" key="3">
    <source>
        <dbReference type="ARBA" id="ARBA00023237"/>
    </source>
</evidence>
<comment type="subcellular location">
    <subcellularLocation>
        <location evidence="1">Cell outer membrane</location>
    </subcellularLocation>
</comment>
<reference evidence="4" key="2">
    <citation type="journal article" date="2014" name="ISME J.">
        <title>Microbial stratification in low pH oxic and suboxic macroscopic growths along an acid mine drainage.</title>
        <authorList>
            <person name="Mendez-Garcia C."/>
            <person name="Mesa V."/>
            <person name="Sprenger R.R."/>
            <person name="Richter M."/>
            <person name="Diez M.S."/>
            <person name="Solano J."/>
            <person name="Bargiela R."/>
            <person name="Golyshina O.V."/>
            <person name="Manteca A."/>
            <person name="Ramos J.L."/>
            <person name="Gallego J.R."/>
            <person name="Llorente I."/>
            <person name="Martins Dos Santos V.A."/>
            <person name="Jensen O.N."/>
            <person name="Pelaez A.I."/>
            <person name="Sanchez J."/>
            <person name="Ferrer M."/>
        </authorList>
    </citation>
    <scope>NUCLEOTIDE SEQUENCE</scope>
</reference>
<proteinExistence type="predicted"/>
<evidence type="ECO:0000256" key="1">
    <source>
        <dbReference type="ARBA" id="ARBA00004442"/>
    </source>
</evidence>
<dbReference type="PROSITE" id="PS01156">
    <property type="entry name" value="TONB_DEPENDENT_REC_2"/>
    <property type="match status" value="1"/>
</dbReference>
<dbReference type="PANTHER" id="PTHR40980">
    <property type="entry name" value="PLUG DOMAIN-CONTAINING PROTEIN"/>
    <property type="match status" value="1"/>
</dbReference>
<accession>T1CFV6</accession>
<comment type="caution">
    <text evidence="4">The sequence shown here is derived from an EMBL/GenBank/DDBJ whole genome shotgun (WGS) entry which is preliminary data.</text>
</comment>
<protein>
    <submittedName>
        <fullName evidence="4">TonB-dependent receptor</fullName>
    </submittedName>
</protein>
<dbReference type="AlphaFoldDB" id="T1CFV6"/>
<organism evidence="4">
    <name type="scientific">mine drainage metagenome</name>
    <dbReference type="NCBI Taxonomy" id="410659"/>
    <lineage>
        <taxon>unclassified sequences</taxon>
        <taxon>metagenomes</taxon>
        <taxon>ecological metagenomes</taxon>
    </lineage>
</organism>
<dbReference type="Gene3D" id="2.40.170.20">
    <property type="entry name" value="TonB-dependent receptor, beta-barrel domain"/>
    <property type="match status" value="1"/>
</dbReference>
<reference evidence="4" key="1">
    <citation type="submission" date="2013-08" db="EMBL/GenBank/DDBJ databases">
        <authorList>
            <person name="Mendez C."/>
            <person name="Richter M."/>
            <person name="Ferrer M."/>
            <person name="Sanchez J."/>
        </authorList>
    </citation>
    <scope>NUCLEOTIDE SEQUENCE</scope>
</reference>
<keyword evidence="2" id="KW-0472">Membrane</keyword>
<feature type="non-terminal residue" evidence="4">
    <location>
        <position position="1"/>
    </location>
</feature>
<evidence type="ECO:0000313" key="4">
    <source>
        <dbReference type="EMBL" id="EQD65890.1"/>
    </source>
</evidence>
<dbReference type="InterPro" id="IPR010917">
    <property type="entry name" value="TonB_rcpt_CS"/>
</dbReference>
<name>T1CFV6_9ZZZZ</name>
<dbReference type="PANTHER" id="PTHR40980:SF3">
    <property type="entry name" value="TONB-DEPENDENT RECEPTOR-LIKE BETA-BARREL DOMAIN-CONTAINING PROTEIN"/>
    <property type="match status" value="1"/>
</dbReference>
<dbReference type="InterPro" id="IPR036942">
    <property type="entry name" value="Beta-barrel_TonB_sf"/>
</dbReference>
<keyword evidence="4" id="KW-0675">Receptor</keyword>
<dbReference type="SUPFAM" id="SSF56935">
    <property type="entry name" value="Porins"/>
    <property type="match status" value="1"/>
</dbReference>
<gene>
    <name evidence="4" type="ORF">B2A_01396</name>
</gene>
<keyword evidence="3" id="KW-0998">Cell outer membrane</keyword>
<dbReference type="GO" id="GO:0009279">
    <property type="term" value="C:cell outer membrane"/>
    <property type="evidence" value="ECO:0007669"/>
    <property type="project" value="UniProtKB-SubCell"/>
</dbReference>
<evidence type="ECO:0000256" key="2">
    <source>
        <dbReference type="ARBA" id="ARBA00023136"/>
    </source>
</evidence>